<organism evidence="1 2">
    <name type="scientific">Kitasatospora aureofaciens</name>
    <name type="common">Streptomyces aureofaciens</name>
    <dbReference type="NCBI Taxonomy" id="1894"/>
    <lineage>
        <taxon>Bacteria</taxon>
        <taxon>Bacillati</taxon>
        <taxon>Actinomycetota</taxon>
        <taxon>Actinomycetes</taxon>
        <taxon>Kitasatosporales</taxon>
        <taxon>Streptomycetaceae</taxon>
        <taxon>Kitasatospora</taxon>
    </lineage>
</organism>
<gene>
    <name evidence="1" type="ORF">GCM10010502_74010</name>
</gene>
<dbReference type="AlphaFoldDB" id="A0A8H9I5Y8"/>
<evidence type="ECO:0000313" key="2">
    <source>
        <dbReference type="Proteomes" id="UP000610124"/>
    </source>
</evidence>
<dbReference type="KEGG" id="kau:B6264_31060"/>
<dbReference type="EMBL" id="BMUB01000050">
    <property type="protein sequence ID" value="GGV08166.1"/>
    <property type="molecule type" value="Genomic_DNA"/>
</dbReference>
<comment type="caution">
    <text evidence="1">The sequence shown here is derived from an EMBL/GenBank/DDBJ whole genome shotgun (WGS) entry which is preliminary data.</text>
</comment>
<evidence type="ECO:0000313" key="1">
    <source>
        <dbReference type="EMBL" id="GGV08166.1"/>
    </source>
</evidence>
<dbReference type="GeneID" id="97490247"/>
<accession>A0A8H9I5Y8</accession>
<protein>
    <submittedName>
        <fullName evidence="1">Uncharacterized protein</fullName>
    </submittedName>
</protein>
<dbReference type="OrthoDB" id="3278418at2"/>
<dbReference type="Proteomes" id="UP000610124">
    <property type="component" value="Unassembled WGS sequence"/>
</dbReference>
<sequence>MELPRLSRTSAWWPAVLRGHGRRTGPSGYSDDRGRVALAASVGCTDRTDHRRIATSINWDLIPRLLPWSAVDPDRHSFTWTSEEEELVTGEIRAMVPSGSPFSLSFDDFVNPVTDFLVGRYGRWACGWHWAVGEGGGGGVVQSWCCTSHSLREGPEATSAIVVASLLEWRDWLEELADRFVELAPAADANAEDRSWHVQRAATRLVTLAVDRTCAQDGWYGLCERVLTWYLSSAGLEGEEAAEIVTAAIGGRFKSWAVPGFTTVDAVAEDLAFGVTRHRPYRDH</sequence>
<proteinExistence type="predicted"/>
<name>A0A8H9I5Y8_KITAU</name>
<reference evidence="1" key="2">
    <citation type="submission" date="2020-09" db="EMBL/GenBank/DDBJ databases">
        <authorList>
            <person name="Sun Q."/>
            <person name="Ohkuma M."/>
        </authorList>
    </citation>
    <scope>NUCLEOTIDE SEQUENCE</scope>
    <source>
        <strain evidence="1">JCM 4434</strain>
    </source>
</reference>
<reference evidence="1" key="1">
    <citation type="journal article" date="2014" name="Int. J. Syst. Evol. Microbiol.">
        <title>Complete genome sequence of Corynebacterium casei LMG S-19264T (=DSM 44701T), isolated from a smear-ripened cheese.</title>
        <authorList>
            <consortium name="US DOE Joint Genome Institute (JGI-PGF)"/>
            <person name="Walter F."/>
            <person name="Albersmeier A."/>
            <person name="Kalinowski J."/>
            <person name="Ruckert C."/>
        </authorList>
    </citation>
    <scope>NUCLEOTIDE SEQUENCE</scope>
    <source>
        <strain evidence="1">JCM 4434</strain>
    </source>
</reference>
<dbReference type="RefSeq" id="WP_050366191.1">
    <property type="nucleotide sequence ID" value="NZ_BMUB01000050.1"/>
</dbReference>